<dbReference type="EMBL" id="JAAALK010000282">
    <property type="protein sequence ID" value="KAG8078080.1"/>
    <property type="molecule type" value="Genomic_DNA"/>
</dbReference>
<accession>A0A8J5SQB3</accession>
<dbReference type="Proteomes" id="UP000729402">
    <property type="component" value="Unassembled WGS sequence"/>
</dbReference>
<keyword evidence="2" id="KW-1185">Reference proteome</keyword>
<sequence>MAMRHAVREDRREPFLAPSGRTARFRAAPMFGSTQIRVGTANFPKPFLFEPPPIWEQVSDAARRREPRARKRNKEKEIVFPPRERPEWRNLFGNWKRRRPG</sequence>
<protein>
    <submittedName>
        <fullName evidence="1">Uncharacterized protein</fullName>
    </submittedName>
</protein>
<evidence type="ECO:0000313" key="1">
    <source>
        <dbReference type="EMBL" id="KAG8078080.1"/>
    </source>
</evidence>
<comment type="caution">
    <text evidence="1">The sequence shown here is derived from an EMBL/GenBank/DDBJ whole genome shotgun (WGS) entry which is preliminary data.</text>
</comment>
<name>A0A8J5SQB3_ZIZPA</name>
<evidence type="ECO:0000313" key="2">
    <source>
        <dbReference type="Proteomes" id="UP000729402"/>
    </source>
</evidence>
<reference evidence="1" key="1">
    <citation type="journal article" date="2021" name="bioRxiv">
        <title>Whole Genome Assembly and Annotation of Northern Wild Rice, Zizania palustris L., Supports a Whole Genome Duplication in the Zizania Genus.</title>
        <authorList>
            <person name="Haas M."/>
            <person name="Kono T."/>
            <person name="Macchietto M."/>
            <person name="Millas R."/>
            <person name="McGilp L."/>
            <person name="Shao M."/>
            <person name="Duquette J."/>
            <person name="Hirsch C.N."/>
            <person name="Kimball J."/>
        </authorList>
    </citation>
    <scope>NUCLEOTIDE SEQUENCE</scope>
    <source>
        <tissue evidence="1">Fresh leaf tissue</tissue>
    </source>
</reference>
<reference evidence="1" key="2">
    <citation type="submission" date="2021-02" db="EMBL/GenBank/DDBJ databases">
        <authorList>
            <person name="Kimball J.A."/>
            <person name="Haas M.W."/>
            <person name="Macchietto M."/>
            <person name="Kono T."/>
            <person name="Duquette J."/>
            <person name="Shao M."/>
        </authorList>
    </citation>
    <scope>NUCLEOTIDE SEQUENCE</scope>
    <source>
        <tissue evidence="1">Fresh leaf tissue</tissue>
    </source>
</reference>
<proteinExistence type="predicted"/>
<gene>
    <name evidence="1" type="ORF">GUJ93_ZPchr0007g4374</name>
</gene>
<organism evidence="1 2">
    <name type="scientific">Zizania palustris</name>
    <name type="common">Northern wild rice</name>
    <dbReference type="NCBI Taxonomy" id="103762"/>
    <lineage>
        <taxon>Eukaryota</taxon>
        <taxon>Viridiplantae</taxon>
        <taxon>Streptophyta</taxon>
        <taxon>Embryophyta</taxon>
        <taxon>Tracheophyta</taxon>
        <taxon>Spermatophyta</taxon>
        <taxon>Magnoliopsida</taxon>
        <taxon>Liliopsida</taxon>
        <taxon>Poales</taxon>
        <taxon>Poaceae</taxon>
        <taxon>BOP clade</taxon>
        <taxon>Oryzoideae</taxon>
        <taxon>Oryzeae</taxon>
        <taxon>Zizaniinae</taxon>
        <taxon>Zizania</taxon>
    </lineage>
</organism>
<dbReference type="AlphaFoldDB" id="A0A8J5SQB3"/>